<dbReference type="Pfam" id="PF00412">
    <property type="entry name" value="LIM"/>
    <property type="match status" value="1"/>
</dbReference>
<reference evidence="7 8" key="1">
    <citation type="submission" date="2021-06" db="EMBL/GenBank/DDBJ databases">
        <authorList>
            <person name="Palmer J.M."/>
        </authorList>
    </citation>
    <scope>NUCLEOTIDE SEQUENCE [LARGE SCALE GENOMIC DNA]</scope>
    <source>
        <strain evidence="7 8">XC_2019</strain>
        <tissue evidence="7">Muscle</tissue>
    </source>
</reference>
<gene>
    <name evidence="7" type="primary">FHL3_2</name>
    <name evidence="7" type="ORF">XENOCAPTIV_030270</name>
</gene>
<evidence type="ECO:0000256" key="3">
    <source>
        <dbReference type="ARBA" id="ARBA00022833"/>
    </source>
</evidence>
<dbReference type="PANTHER" id="PTHR24205">
    <property type="entry name" value="FOUR AND A HALF LIM DOMAINS PROTEIN"/>
    <property type="match status" value="1"/>
</dbReference>
<sequence length="87" mass="10431">ELFYEDRHYHEHCFRCFRCDRSLADEPFTSQDDALLCNDCYCNEFSSKCVACDKIVMPGKRENICNYFLTNLMKKIVWPPFESRQSK</sequence>
<dbReference type="SUPFAM" id="SSF57716">
    <property type="entry name" value="Glucocorticoid receptor-like (DNA-binding domain)"/>
    <property type="match status" value="1"/>
</dbReference>
<feature type="non-terminal residue" evidence="7">
    <location>
        <position position="1"/>
    </location>
</feature>
<evidence type="ECO:0000256" key="1">
    <source>
        <dbReference type="ARBA" id="ARBA00022723"/>
    </source>
</evidence>
<evidence type="ECO:0000256" key="4">
    <source>
        <dbReference type="ARBA" id="ARBA00023038"/>
    </source>
</evidence>
<keyword evidence="1 5" id="KW-0479">Metal-binding</keyword>
<evidence type="ECO:0000313" key="8">
    <source>
        <dbReference type="Proteomes" id="UP001434883"/>
    </source>
</evidence>
<keyword evidence="3 5" id="KW-0862">Zinc</keyword>
<evidence type="ECO:0000259" key="6">
    <source>
        <dbReference type="PROSITE" id="PS50023"/>
    </source>
</evidence>
<keyword evidence="2" id="KW-0677">Repeat</keyword>
<proteinExistence type="predicted"/>
<comment type="caution">
    <text evidence="7">The sequence shown here is derived from an EMBL/GenBank/DDBJ whole genome shotgun (WGS) entry which is preliminary data.</text>
</comment>
<keyword evidence="4 5" id="KW-0440">LIM domain</keyword>
<dbReference type="EMBL" id="JAHRIN010000924">
    <property type="protein sequence ID" value="MEQ2191548.1"/>
    <property type="molecule type" value="Genomic_DNA"/>
</dbReference>
<evidence type="ECO:0000313" key="7">
    <source>
        <dbReference type="EMBL" id="MEQ2191548.1"/>
    </source>
</evidence>
<dbReference type="Gene3D" id="2.10.110.10">
    <property type="entry name" value="Cysteine Rich Protein"/>
    <property type="match status" value="1"/>
</dbReference>
<feature type="domain" description="LIM zinc-binding" evidence="6">
    <location>
        <begin position="1"/>
        <end position="47"/>
    </location>
</feature>
<dbReference type="InterPro" id="IPR001781">
    <property type="entry name" value="Znf_LIM"/>
</dbReference>
<dbReference type="SMART" id="SM00132">
    <property type="entry name" value="LIM"/>
    <property type="match status" value="1"/>
</dbReference>
<evidence type="ECO:0000256" key="2">
    <source>
        <dbReference type="ARBA" id="ARBA00022737"/>
    </source>
</evidence>
<protein>
    <submittedName>
        <fullName evidence="7">Four and a half LIM domains protein 3</fullName>
    </submittedName>
</protein>
<accession>A0ABV0Q7T9</accession>
<keyword evidence="8" id="KW-1185">Reference proteome</keyword>
<dbReference type="PROSITE" id="PS50023">
    <property type="entry name" value="LIM_DOMAIN_2"/>
    <property type="match status" value="1"/>
</dbReference>
<organism evidence="7 8">
    <name type="scientific">Xenoophorus captivus</name>
    <dbReference type="NCBI Taxonomy" id="1517983"/>
    <lineage>
        <taxon>Eukaryota</taxon>
        <taxon>Metazoa</taxon>
        <taxon>Chordata</taxon>
        <taxon>Craniata</taxon>
        <taxon>Vertebrata</taxon>
        <taxon>Euteleostomi</taxon>
        <taxon>Actinopterygii</taxon>
        <taxon>Neopterygii</taxon>
        <taxon>Teleostei</taxon>
        <taxon>Neoteleostei</taxon>
        <taxon>Acanthomorphata</taxon>
        <taxon>Ovalentaria</taxon>
        <taxon>Atherinomorphae</taxon>
        <taxon>Cyprinodontiformes</taxon>
        <taxon>Goodeidae</taxon>
        <taxon>Xenoophorus</taxon>
    </lineage>
</organism>
<dbReference type="PANTHER" id="PTHR24205:SF5">
    <property type="entry name" value="FOUR AND A HALF LIM DOMAINS PROTEIN 3"/>
    <property type="match status" value="1"/>
</dbReference>
<name>A0ABV0Q7T9_9TELE</name>
<dbReference type="Proteomes" id="UP001434883">
    <property type="component" value="Unassembled WGS sequence"/>
</dbReference>
<evidence type="ECO:0000256" key="5">
    <source>
        <dbReference type="PROSITE-ProRule" id="PRU00125"/>
    </source>
</evidence>